<dbReference type="InterPro" id="IPR030925">
    <property type="entry name" value="T2SS_GspN_Lepto"/>
</dbReference>
<gene>
    <name evidence="2" type="ORF">NSJP_2729</name>
</gene>
<keyword evidence="1" id="KW-1133">Transmembrane helix</keyword>
<evidence type="ECO:0000313" key="3">
    <source>
        <dbReference type="Proteomes" id="UP000192042"/>
    </source>
</evidence>
<evidence type="ECO:0000256" key="1">
    <source>
        <dbReference type="SAM" id="Phobius"/>
    </source>
</evidence>
<dbReference type="AlphaFoldDB" id="A0A1W1I7A9"/>
<sequence>MTLRLSWSGLANSAKEPLLWTVAGILCFVGFLFLTFPFQALQARILSEITRATGWNVRAADWSVELPLGVAWRDVTVSQSTTASFPIESMSMTVGLWGQLMGHRVLDALVHFPGSAQPGAARATGTVTASSWSFQGPTTVKAHLQQIDLSLFLRPHVAKGLLRADVDHAWIGNSDGTVSFKGDGTWRVEVADLTLEQIPAGTSRLPSLAFNRVMLTLLCHNDHCDVKEFNGEGPDGSISGQGKFRLTQPIQQTELELTLTVQAGAGWAQKSAGLPLPPLPPGTSLTFKVLGTVANPKLSV</sequence>
<dbReference type="Proteomes" id="UP000192042">
    <property type="component" value="Chromosome I"/>
</dbReference>
<evidence type="ECO:0000313" key="2">
    <source>
        <dbReference type="EMBL" id="SLM48896.1"/>
    </source>
</evidence>
<reference evidence="2 3" key="1">
    <citation type="submission" date="2017-03" db="EMBL/GenBank/DDBJ databases">
        <authorList>
            <person name="Afonso C.L."/>
            <person name="Miller P.J."/>
            <person name="Scott M.A."/>
            <person name="Spackman E."/>
            <person name="Goraichik I."/>
            <person name="Dimitrov K.M."/>
            <person name="Suarez D.L."/>
            <person name="Swayne D.E."/>
        </authorList>
    </citation>
    <scope>NUCLEOTIDE SEQUENCE [LARGE SCALE GENOMIC DNA]</scope>
    <source>
        <strain evidence="2">Genome sequencing of Nitrospira japonica strain NJ11</strain>
    </source>
</reference>
<name>A0A1W1I7A9_9BACT</name>
<keyword evidence="1" id="KW-0472">Membrane</keyword>
<organism evidence="2 3">
    <name type="scientific">Nitrospira japonica</name>
    <dbReference type="NCBI Taxonomy" id="1325564"/>
    <lineage>
        <taxon>Bacteria</taxon>
        <taxon>Pseudomonadati</taxon>
        <taxon>Nitrospirota</taxon>
        <taxon>Nitrospiria</taxon>
        <taxon>Nitrospirales</taxon>
        <taxon>Nitrospiraceae</taxon>
        <taxon>Nitrospira</taxon>
    </lineage>
</organism>
<feature type="transmembrane region" description="Helical" evidence="1">
    <location>
        <begin position="20"/>
        <end position="41"/>
    </location>
</feature>
<keyword evidence="3" id="KW-1185">Reference proteome</keyword>
<proteinExistence type="predicted"/>
<protein>
    <submittedName>
        <fullName evidence="2">Uncharacterized protein</fullName>
    </submittedName>
</protein>
<dbReference type="EMBL" id="LT828648">
    <property type="protein sequence ID" value="SLM48896.1"/>
    <property type="molecule type" value="Genomic_DNA"/>
</dbReference>
<dbReference type="NCBIfam" id="TIGR04411">
    <property type="entry name" value="T2SS_GspN_Lepto"/>
    <property type="match status" value="1"/>
</dbReference>
<dbReference type="STRING" id="1325564.NSJP_2729"/>
<keyword evidence="1" id="KW-0812">Transmembrane</keyword>
<dbReference type="RefSeq" id="WP_172834321.1">
    <property type="nucleotide sequence ID" value="NZ_LT828648.1"/>
</dbReference>
<dbReference type="KEGG" id="nja:NSJP_2729"/>
<accession>A0A1W1I7A9</accession>